<dbReference type="Proteomes" id="UP000324974">
    <property type="component" value="Chromosome"/>
</dbReference>
<reference evidence="5" key="1">
    <citation type="submission" date="2019-08" db="EMBL/GenBank/DDBJ databases">
        <title>Limnoglobus roseus gen. nov., sp. nov., a novel freshwater planctomycete with a giant genome from the family Gemmataceae.</title>
        <authorList>
            <person name="Kulichevskaya I.S."/>
            <person name="Naumoff D.G."/>
            <person name="Miroshnikov K."/>
            <person name="Ivanova A."/>
            <person name="Philippov D.A."/>
            <person name="Hakobyan A."/>
            <person name="Rijpstra I.C."/>
            <person name="Sinninghe Damste J.S."/>
            <person name="Liesack W."/>
            <person name="Dedysh S.N."/>
        </authorList>
    </citation>
    <scope>NUCLEOTIDE SEQUENCE [LARGE SCALE GENOMIC DNA]</scope>
    <source>
        <strain evidence="5">PX52</strain>
    </source>
</reference>
<dbReference type="InterPro" id="IPR018649">
    <property type="entry name" value="SHOCT"/>
</dbReference>
<organism evidence="4 5">
    <name type="scientific">Limnoglobus roseus</name>
    <dbReference type="NCBI Taxonomy" id="2598579"/>
    <lineage>
        <taxon>Bacteria</taxon>
        <taxon>Pseudomonadati</taxon>
        <taxon>Planctomycetota</taxon>
        <taxon>Planctomycetia</taxon>
        <taxon>Gemmatales</taxon>
        <taxon>Gemmataceae</taxon>
        <taxon>Limnoglobus</taxon>
    </lineage>
</organism>
<feature type="domain" description="SHOCT" evidence="3">
    <location>
        <begin position="90"/>
        <end position="111"/>
    </location>
</feature>
<accession>A0A5C1AEV9</accession>
<evidence type="ECO:0000256" key="2">
    <source>
        <dbReference type="SAM" id="Phobius"/>
    </source>
</evidence>
<name>A0A5C1AEV9_9BACT</name>
<dbReference type="KEGG" id="lrs:PX52LOC_04051"/>
<feature type="region of interest" description="Disordered" evidence="1">
    <location>
        <begin position="1"/>
        <end position="28"/>
    </location>
</feature>
<proteinExistence type="predicted"/>
<dbReference type="AlphaFoldDB" id="A0A5C1AEV9"/>
<dbReference type="EMBL" id="CP042425">
    <property type="protein sequence ID" value="QEL17075.1"/>
    <property type="molecule type" value="Genomic_DNA"/>
</dbReference>
<keyword evidence="2" id="KW-0812">Transmembrane</keyword>
<evidence type="ECO:0000313" key="5">
    <source>
        <dbReference type="Proteomes" id="UP000324974"/>
    </source>
</evidence>
<feature type="region of interest" description="Disordered" evidence="1">
    <location>
        <begin position="122"/>
        <end position="147"/>
    </location>
</feature>
<evidence type="ECO:0000313" key="4">
    <source>
        <dbReference type="EMBL" id="QEL17075.1"/>
    </source>
</evidence>
<dbReference type="RefSeq" id="WP_149111729.1">
    <property type="nucleotide sequence ID" value="NZ_CP042425.1"/>
</dbReference>
<keyword evidence="2" id="KW-0472">Membrane</keyword>
<evidence type="ECO:0000259" key="3">
    <source>
        <dbReference type="Pfam" id="PF09851"/>
    </source>
</evidence>
<dbReference type="Pfam" id="PF09851">
    <property type="entry name" value="SHOCT"/>
    <property type="match status" value="1"/>
</dbReference>
<feature type="compositionally biased region" description="Pro residues" evidence="1">
    <location>
        <begin position="9"/>
        <end position="25"/>
    </location>
</feature>
<feature type="transmembrane region" description="Helical" evidence="2">
    <location>
        <begin position="51"/>
        <end position="72"/>
    </location>
</feature>
<keyword evidence="5" id="KW-1185">Reference proteome</keyword>
<gene>
    <name evidence="4" type="ORF">PX52LOC_04051</name>
</gene>
<protein>
    <submittedName>
        <fullName evidence="4">SHOCT domain-containing protein</fullName>
    </submittedName>
</protein>
<keyword evidence="2" id="KW-1133">Transmembrane helix</keyword>
<evidence type="ECO:0000256" key="1">
    <source>
        <dbReference type="SAM" id="MobiDB-lite"/>
    </source>
</evidence>
<sequence>MDPNAQAVPMPPEPLPAPEPPPHPPEAGAIVPQAAPNAPVGLNKAQARQDLIFNMVFLGLAIIGVAVVFSLLKYWTRRQTEDCDTSSLSSFREMYESGELTEEEYEQIRNKMAAKLKGKLGIKPGAATLPKPGVGRTESEPPPESAS</sequence>